<dbReference type="InterPro" id="IPR012944">
    <property type="entry name" value="SusD_RagB_dom"/>
</dbReference>
<dbReference type="Pfam" id="PF07980">
    <property type="entry name" value="SusD_RagB"/>
    <property type="match status" value="1"/>
</dbReference>
<evidence type="ECO:0000256" key="1">
    <source>
        <dbReference type="ARBA" id="ARBA00004442"/>
    </source>
</evidence>
<keyword evidence="9" id="KW-1185">Reference proteome</keyword>
<evidence type="ECO:0000259" key="6">
    <source>
        <dbReference type="Pfam" id="PF07980"/>
    </source>
</evidence>
<gene>
    <name evidence="8" type="ORF">PQ465_19095</name>
</gene>
<evidence type="ECO:0000256" key="5">
    <source>
        <dbReference type="ARBA" id="ARBA00023237"/>
    </source>
</evidence>
<evidence type="ECO:0000313" key="8">
    <source>
        <dbReference type="EMBL" id="WDF68387.1"/>
    </source>
</evidence>
<feature type="domain" description="RagB/SusD" evidence="6">
    <location>
        <begin position="350"/>
        <end position="438"/>
    </location>
</feature>
<dbReference type="EMBL" id="CP117880">
    <property type="protein sequence ID" value="WDF68387.1"/>
    <property type="molecule type" value="Genomic_DNA"/>
</dbReference>
<proteinExistence type="inferred from homology"/>
<dbReference type="Pfam" id="PF14322">
    <property type="entry name" value="SusD-like_3"/>
    <property type="match status" value="1"/>
</dbReference>
<dbReference type="RefSeq" id="WP_274267120.1">
    <property type="nucleotide sequence ID" value="NZ_CP117880.1"/>
</dbReference>
<evidence type="ECO:0000256" key="3">
    <source>
        <dbReference type="ARBA" id="ARBA00022729"/>
    </source>
</evidence>
<dbReference type="Proteomes" id="UP001221558">
    <property type="component" value="Chromosome"/>
</dbReference>
<evidence type="ECO:0000259" key="7">
    <source>
        <dbReference type="Pfam" id="PF14322"/>
    </source>
</evidence>
<keyword evidence="5" id="KW-0998">Cell outer membrane</keyword>
<evidence type="ECO:0000313" key="9">
    <source>
        <dbReference type="Proteomes" id="UP001221558"/>
    </source>
</evidence>
<dbReference type="InterPro" id="IPR011990">
    <property type="entry name" value="TPR-like_helical_dom_sf"/>
</dbReference>
<dbReference type="Gene3D" id="1.25.40.390">
    <property type="match status" value="1"/>
</dbReference>
<comment type="subcellular location">
    <subcellularLocation>
        <location evidence="1">Cell outer membrane</location>
    </subcellularLocation>
</comment>
<dbReference type="InterPro" id="IPR033985">
    <property type="entry name" value="SusD-like_N"/>
</dbReference>
<feature type="domain" description="SusD-like N-terminal" evidence="7">
    <location>
        <begin position="29"/>
        <end position="231"/>
    </location>
</feature>
<keyword evidence="3" id="KW-0732">Signal</keyword>
<protein>
    <submittedName>
        <fullName evidence="8">RagB/SusD family nutrient uptake outer membrane protein</fullName>
    </submittedName>
</protein>
<keyword evidence="4" id="KW-0472">Membrane</keyword>
<organism evidence="8 9">
    <name type="scientific">Sphingobacterium oryzagri</name>
    <dbReference type="NCBI Taxonomy" id="3025669"/>
    <lineage>
        <taxon>Bacteria</taxon>
        <taxon>Pseudomonadati</taxon>
        <taxon>Bacteroidota</taxon>
        <taxon>Sphingobacteriia</taxon>
        <taxon>Sphingobacteriales</taxon>
        <taxon>Sphingobacteriaceae</taxon>
        <taxon>Sphingobacterium</taxon>
    </lineage>
</organism>
<evidence type="ECO:0000256" key="4">
    <source>
        <dbReference type="ARBA" id="ARBA00023136"/>
    </source>
</evidence>
<comment type="similarity">
    <text evidence="2">Belongs to the SusD family.</text>
</comment>
<reference evidence="8 9" key="1">
    <citation type="submission" date="2023-02" db="EMBL/GenBank/DDBJ databases">
        <title>Genome sequence of Sphingobacterium sp. KACC 22765.</title>
        <authorList>
            <person name="Kim S."/>
            <person name="Heo J."/>
            <person name="Kwon S.-W."/>
        </authorList>
    </citation>
    <scope>NUCLEOTIDE SEQUENCE [LARGE SCALE GENOMIC DNA]</scope>
    <source>
        <strain evidence="8 9">KACC 22765</strain>
    </source>
</reference>
<evidence type="ECO:0000256" key="2">
    <source>
        <dbReference type="ARBA" id="ARBA00006275"/>
    </source>
</evidence>
<sequence length="469" mass="51950">MKINYKNILLALATSATLWSCGNKLNIEPEQSIREEIALNSDENVKRALSGAYNELSEEYFYGGVVQLLSELLTSTSEIRWEGTFNQPREVYNKNMLATNSFITSLWLQGYDAINIANNVLSALEVVNEADREVVEGRALFVRGIAHFELVRLFAKPYSSGNTNSNPGVPLKLTATREINEESYLPRASVEEVYQQIISDLTTAESKLENNGEFAYGQKTAAAAMLSRVYLQMENYAEARDAANRAITYDQFAVGNSYARTFNSGKVNSTDPDAATSDGIFQMPVSAQDGANVMHTYWSITAYGARAGDVVVLPAHLALYDQSLDANGAYLDHRLALFYRGEGNDIGTGDWRSGKWRFLNSNLSIVRLSEMYLTRAECNFRLGTSVGATALADINYIRGRHTALPNLTTIDLNRILLERKLELAHEGQGIHDIKRLKGSVDGTAFDDRALLLPIPQREIDASNGVLVQN</sequence>
<name>A0ABY7WFT9_9SPHI</name>
<accession>A0ABY7WFT9</accession>
<dbReference type="SUPFAM" id="SSF48452">
    <property type="entry name" value="TPR-like"/>
    <property type="match status" value="1"/>
</dbReference>